<dbReference type="PANTHER" id="PTHR46652">
    <property type="entry name" value="LEUCINE-RICH REPEAT AND IQ DOMAIN-CONTAINING PROTEIN 1-RELATED"/>
    <property type="match status" value="1"/>
</dbReference>
<dbReference type="PROSITE" id="PS51450">
    <property type="entry name" value="LRR"/>
    <property type="match status" value="5"/>
</dbReference>
<evidence type="ECO:0000256" key="3">
    <source>
        <dbReference type="SAM" id="MobiDB-lite"/>
    </source>
</evidence>
<dbReference type="Gene3D" id="3.80.10.10">
    <property type="entry name" value="Ribonuclease Inhibitor"/>
    <property type="match status" value="4"/>
</dbReference>
<keyword evidence="2" id="KW-0677">Repeat</keyword>
<keyword evidence="1" id="KW-0433">Leucine-rich repeat</keyword>
<evidence type="ECO:0000313" key="5">
    <source>
        <dbReference type="WBParaSite" id="jg19813"/>
    </source>
</evidence>
<dbReference type="Proteomes" id="UP000887574">
    <property type="component" value="Unplaced"/>
</dbReference>
<dbReference type="WBParaSite" id="jg19813">
    <property type="protein sequence ID" value="jg19813"/>
    <property type="gene ID" value="jg19813"/>
</dbReference>
<dbReference type="Pfam" id="PF14580">
    <property type="entry name" value="LRR_9"/>
    <property type="match status" value="1"/>
</dbReference>
<feature type="region of interest" description="Disordered" evidence="3">
    <location>
        <begin position="1070"/>
        <end position="1089"/>
    </location>
</feature>
<keyword evidence="4" id="KW-1185">Reference proteome</keyword>
<evidence type="ECO:0000256" key="1">
    <source>
        <dbReference type="ARBA" id="ARBA00022614"/>
    </source>
</evidence>
<dbReference type="Pfam" id="PF13516">
    <property type="entry name" value="LRR_6"/>
    <property type="match status" value="1"/>
</dbReference>
<dbReference type="InterPro" id="IPR032675">
    <property type="entry name" value="LRR_dom_sf"/>
</dbReference>
<evidence type="ECO:0000256" key="2">
    <source>
        <dbReference type="ARBA" id="ARBA00022737"/>
    </source>
</evidence>
<dbReference type="InterPro" id="IPR050836">
    <property type="entry name" value="SDS22/Internalin_LRR"/>
</dbReference>
<dbReference type="SMART" id="SM00369">
    <property type="entry name" value="LRR_TYP"/>
    <property type="match status" value="6"/>
</dbReference>
<accession>A0A915DJ54</accession>
<dbReference type="PANTHER" id="PTHR46652:SF3">
    <property type="entry name" value="LEUCINE-RICH REPEAT-CONTAINING PROTEIN 9"/>
    <property type="match status" value="1"/>
</dbReference>
<evidence type="ECO:0000313" key="4">
    <source>
        <dbReference type="Proteomes" id="UP000887574"/>
    </source>
</evidence>
<reference evidence="5" key="1">
    <citation type="submission" date="2022-11" db="UniProtKB">
        <authorList>
            <consortium name="WormBaseParasite"/>
        </authorList>
    </citation>
    <scope>IDENTIFICATION</scope>
</reference>
<name>A0A915DJ54_9BILA</name>
<dbReference type="SMART" id="SM00365">
    <property type="entry name" value="LRR_SD22"/>
    <property type="match status" value="4"/>
</dbReference>
<sequence length="1117" mass="126843">MQFRQGILIRPHGLERVISGKAYVYIDCTASQIASTVNNLKSKYYKYLETLCNANDVNISTLKTNGADYEKLELFFGGLPVLVGLKYFEHLRVLRLFGQDLLSIKPLNEVCETLEELWVCEGPLKDISGLESCKKLRQLYLFDCKIENGAGIGKLTVLKIGGQQFSDPAAMSIEKWPSKLQNLDISGNSLTSFRPIVSVTQCSVLRYQQMAWIAFHFFYLERLNGDFVLDKFSTIYASQSEMDMIEQLHKLLDSEKTHRAIIERINKNSEKIDEKLRSLAVALGKAVQTVSKKEGRRELAQRMHEQTQANLMQLKNMKKNCIKLEHSLHKLRYHYLPSWHLESGHKTCPKQLEQHELHNVEEFLKLNCSKREEFLIHVKYAHSYLGGQFIEPSALNSLFITKTSDGSALLDNELRVLINFCDRRDCLEGFDHLSLEIFKDISLLGTIIDANCGFLFLPLFKCKSEEKRLSKPLDPPLPDGNQLKVGIDSQHLFSARKDEEELLKISDLELAIVCIVEISYTSQIQFDDLRNVADFEERMNIRLRKLKELGIEVKLEKILSSIASEEIQIVVEHANDGSEAKEKPKRKLDEMIGTDILHRSTKQFCRKKWLSEQLPNLCFLNIAQNKISSLKKLRALQNLTFLDASSNAINKIDELPAMLSELNLSRNHISCLNFCAELQNFSKITVVDLSGCAISETDSFRKRLLLLCPTLLSINREKVPMEEKNLMQKKSGKVLTWDFLEKNVTNLKTGTFIELVKQDFRMIALDRMAIANLSHITLVDLSRNALEHVYELVDLPNLLILNLSHNCIVSLASTPLIAGTNAQTQILPKLECLNLSYNNLTNQTLLRVGIAHLTQLKRLILIGNQITKFDASGLDLPQLQELDISKNEIKSIKKKPMKYLKTLSLAENKLRDIDGLVAPSLARLDLSNNKIGTCAAIKPISTMVELKELLCAGNPVVERRVYSDFITSQTNKLQLLDGEPITSNRVTLSVQKRKSSVVQVHQKDSSTSRQPVVAYSRRSFDNGISLFPQEQYNPWSRLPLRSSSRIENTNSLSLTSSTSSLRNLEKKLSVPNIRSSRSSRRSPSPTPIEKRIYSRKSINSNDSFYIAGISLLKRSKS</sequence>
<dbReference type="InterPro" id="IPR001611">
    <property type="entry name" value="Leu-rich_rpt"/>
</dbReference>
<dbReference type="AlphaFoldDB" id="A0A915DJ54"/>
<proteinExistence type="predicted"/>
<dbReference type="InterPro" id="IPR003591">
    <property type="entry name" value="Leu-rich_rpt_typical-subtyp"/>
</dbReference>
<dbReference type="SUPFAM" id="SSF52058">
    <property type="entry name" value="L domain-like"/>
    <property type="match status" value="2"/>
</dbReference>
<organism evidence="4 5">
    <name type="scientific">Ditylenchus dipsaci</name>
    <dbReference type="NCBI Taxonomy" id="166011"/>
    <lineage>
        <taxon>Eukaryota</taxon>
        <taxon>Metazoa</taxon>
        <taxon>Ecdysozoa</taxon>
        <taxon>Nematoda</taxon>
        <taxon>Chromadorea</taxon>
        <taxon>Rhabditida</taxon>
        <taxon>Tylenchina</taxon>
        <taxon>Tylenchomorpha</taxon>
        <taxon>Sphaerularioidea</taxon>
        <taxon>Anguinidae</taxon>
        <taxon>Anguininae</taxon>
        <taxon>Ditylenchus</taxon>
    </lineage>
</organism>
<protein>
    <submittedName>
        <fullName evidence="5">Uncharacterized protein</fullName>
    </submittedName>
</protein>